<proteinExistence type="predicted"/>
<dbReference type="EMBL" id="BAAATZ010000025">
    <property type="protein sequence ID" value="GAA2733560.1"/>
    <property type="molecule type" value="Genomic_DNA"/>
</dbReference>
<evidence type="ECO:0008006" key="3">
    <source>
        <dbReference type="Google" id="ProtNLM"/>
    </source>
</evidence>
<name>A0ABN3UIL0_9ACTN</name>
<evidence type="ECO:0000313" key="1">
    <source>
        <dbReference type="EMBL" id="GAA2733560.1"/>
    </source>
</evidence>
<accession>A0ABN3UIL0</accession>
<gene>
    <name evidence="1" type="ORF">GCM10010439_53880</name>
</gene>
<organism evidence="1 2">
    <name type="scientific">Actinocorallia aurantiaca</name>
    <dbReference type="NCBI Taxonomy" id="46204"/>
    <lineage>
        <taxon>Bacteria</taxon>
        <taxon>Bacillati</taxon>
        <taxon>Actinomycetota</taxon>
        <taxon>Actinomycetes</taxon>
        <taxon>Streptosporangiales</taxon>
        <taxon>Thermomonosporaceae</taxon>
        <taxon>Actinocorallia</taxon>
    </lineage>
</organism>
<reference evidence="1 2" key="1">
    <citation type="journal article" date="2019" name="Int. J. Syst. Evol. Microbiol.">
        <title>The Global Catalogue of Microorganisms (GCM) 10K type strain sequencing project: providing services to taxonomists for standard genome sequencing and annotation.</title>
        <authorList>
            <consortium name="The Broad Institute Genomics Platform"/>
            <consortium name="The Broad Institute Genome Sequencing Center for Infectious Disease"/>
            <person name="Wu L."/>
            <person name="Ma J."/>
        </authorList>
    </citation>
    <scope>NUCLEOTIDE SEQUENCE [LARGE SCALE GENOMIC DNA]</scope>
    <source>
        <strain evidence="1 2">JCM 8201</strain>
    </source>
</reference>
<evidence type="ECO:0000313" key="2">
    <source>
        <dbReference type="Proteomes" id="UP001501842"/>
    </source>
</evidence>
<dbReference type="Gene3D" id="3.10.180.10">
    <property type="entry name" value="2,3-Dihydroxybiphenyl 1,2-Dioxygenase, domain 1"/>
    <property type="match status" value="1"/>
</dbReference>
<dbReference type="Proteomes" id="UP001501842">
    <property type="component" value="Unassembled WGS sequence"/>
</dbReference>
<sequence length="163" mass="18098">MNTYTSPVPMPALDATAPEIYREIYGMPMFVITPTLDLEASKDFWIRGLGFVDLFSIPGQLTHLRRWAFQDVLLVLGERMGEAPAMSVNFSCVLSEIEATAARCEELVPGCASEPREMPWNSVELTVVTPENTRVVLTAARPIDLDGPQAAALREQGFHFLKK</sequence>
<dbReference type="InterPro" id="IPR029068">
    <property type="entry name" value="Glyas_Bleomycin-R_OHBP_Dase"/>
</dbReference>
<comment type="caution">
    <text evidence="1">The sequence shown here is derived from an EMBL/GenBank/DDBJ whole genome shotgun (WGS) entry which is preliminary data.</text>
</comment>
<protein>
    <recommendedName>
        <fullName evidence="3">Glycosyltransferase</fullName>
    </recommendedName>
</protein>
<keyword evidence="2" id="KW-1185">Reference proteome</keyword>
<dbReference type="RefSeq" id="WP_344454124.1">
    <property type="nucleotide sequence ID" value="NZ_BAAATZ010000025.1"/>
</dbReference>
<dbReference type="SUPFAM" id="SSF54593">
    <property type="entry name" value="Glyoxalase/Bleomycin resistance protein/Dihydroxybiphenyl dioxygenase"/>
    <property type="match status" value="1"/>
</dbReference>